<sequence>MHAEILTYCVDVRLHYLGSNPLEPLNCLLENPSNYHPENMSVLTLPVGQMKYQPPLKVSIMFPQRLKHQFHFQ</sequence>
<dbReference type="Proteomes" id="UP000287033">
    <property type="component" value="Unassembled WGS sequence"/>
</dbReference>
<reference evidence="1 2" key="1">
    <citation type="journal article" date="2018" name="Nat. Ecol. Evol.">
        <title>Shark genomes provide insights into elasmobranch evolution and the origin of vertebrates.</title>
        <authorList>
            <person name="Hara Y"/>
            <person name="Yamaguchi K"/>
            <person name="Onimaru K"/>
            <person name="Kadota M"/>
            <person name="Koyanagi M"/>
            <person name="Keeley SD"/>
            <person name="Tatsumi K"/>
            <person name="Tanaka K"/>
            <person name="Motone F"/>
            <person name="Kageyama Y"/>
            <person name="Nozu R"/>
            <person name="Adachi N"/>
            <person name="Nishimura O"/>
            <person name="Nakagawa R"/>
            <person name="Tanegashima C"/>
            <person name="Kiyatake I"/>
            <person name="Matsumoto R"/>
            <person name="Murakumo K"/>
            <person name="Nishida K"/>
            <person name="Terakita A"/>
            <person name="Kuratani S"/>
            <person name="Sato K"/>
            <person name="Hyodo S Kuraku.S."/>
        </authorList>
    </citation>
    <scope>NUCLEOTIDE SEQUENCE [LARGE SCALE GENOMIC DNA]</scope>
</reference>
<evidence type="ECO:0000313" key="1">
    <source>
        <dbReference type="EMBL" id="GCC23298.1"/>
    </source>
</evidence>
<protein>
    <submittedName>
        <fullName evidence="1">Uncharacterized protein</fullName>
    </submittedName>
</protein>
<proteinExistence type="predicted"/>
<evidence type="ECO:0000313" key="2">
    <source>
        <dbReference type="Proteomes" id="UP000287033"/>
    </source>
</evidence>
<gene>
    <name evidence="1" type="ORF">chiPu_0001692</name>
</gene>
<accession>A0A401RYX4</accession>
<dbReference type="AlphaFoldDB" id="A0A401RYX4"/>
<organism evidence="1 2">
    <name type="scientific">Chiloscyllium punctatum</name>
    <name type="common">Brownbanded bambooshark</name>
    <name type="synonym">Hemiscyllium punctatum</name>
    <dbReference type="NCBI Taxonomy" id="137246"/>
    <lineage>
        <taxon>Eukaryota</taxon>
        <taxon>Metazoa</taxon>
        <taxon>Chordata</taxon>
        <taxon>Craniata</taxon>
        <taxon>Vertebrata</taxon>
        <taxon>Chondrichthyes</taxon>
        <taxon>Elasmobranchii</taxon>
        <taxon>Galeomorphii</taxon>
        <taxon>Galeoidea</taxon>
        <taxon>Orectolobiformes</taxon>
        <taxon>Hemiscylliidae</taxon>
        <taxon>Chiloscyllium</taxon>
    </lineage>
</organism>
<dbReference type="EMBL" id="BEZZ01000026">
    <property type="protein sequence ID" value="GCC23298.1"/>
    <property type="molecule type" value="Genomic_DNA"/>
</dbReference>
<name>A0A401RYX4_CHIPU</name>
<comment type="caution">
    <text evidence="1">The sequence shown here is derived from an EMBL/GenBank/DDBJ whole genome shotgun (WGS) entry which is preliminary data.</text>
</comment>
<keyword evidence="2" id="KW-1185">Reference proteome</keyword>